<dbReference type="RefSeq" id="WP_004511524.1">
    <property type="nucleotide sequence ID" value="NC_007517.1"/>
</dbReference>
<dbReference type="Pfam" id="PF25601">
    <property type="entry name" value="AAA_lid_14"/>
    <property type="match status" value="1"/>
</dbReference>
<dbReference type="Gene3D" id="3.30.1380.20">
    <property type="entry name" value="Trafficking protein particle complex subunit 3"/>
    <property type="match status" value="1"/>
</dbReference>
<dbReference type="Gene3D" id="1.10.8.60">
    <property type="match status" value="1"/>
</dbReference>
<keyword evidence="4" id="KW-0238">DNA-binding</keyword>
<evidence type="ECO:0000256" key="2">
    <source>
        <dbReference type="ARBA" id="ARBA00022840"/>
    </source>
</evidence>
<protein>
    <submittedName>
        <fullName evidence="7">Aromatic catabolism-like sigma-54-dependent transcriptional regulator, XylR and V4R domain-containing</fullName>
    </submittedName>
</protein>
<gene>
    <name evidence="7" type="ordered locus">Gmet_1542</name>
</gene>
<dbReference type="InterPro" id="IPR024096">
    <property type="entry name" value="NO_sig/Golgi_transp_ligand-bd"/>
</dbReference>
<feature type="domain" description="Sigma-54 factor interaction" evidence="6">
    <location>
        <begin position="238"/>
        <end position="467"/>
    </location>
</feature>
<evidence type="ECO:0000313" key="8">
    <source>
        <dbReference type="Proteomes" id="UP000007073"/>
    </source>
</evidence>
<dbReference type="InterPro" id="IPR003593">
    <property type="entry name" value="AAA+_ATPase"/>
</dbReference>
<evidence type="ECO:0000256" key="3">
    <source>
        <dbReference type="ARBA" id="ARBA00023015"/>
    </source>
</evidence>
<dbReference type="InterPro" id="IPR009057">
    <property type="entry name" value="Homeodomain-like_sf"/>
</dbReference>
<dbReference type="Pfam" id="PF02954">
    <property type="entry name" value="HTH_8"/>
    <property type="match status" value="1"/>
</dbReference>
<dbReference type="Pfam" id="PF06505">
    <property type="entry name" value="XylR_N"/>
    <property type="match status" value="1"/>
</dbReference>
<dbReference type="Proteomes" id="UP000007073">
    <property type="component" value="Chromosome"/>
</dbReference>
<dbReference type="GO" id="GO:0006355">
    <property type="term" value="P:regulation of DNA-templated transcription"/>
    <property type="evidence" value="ECO:0007669"/>
    <property type="project" value="InterPro"/>
</dbReference>
<dbReference type="GO" id="GO:0005524">
    <property type="term" value="F:ATP binding"/>
    <property type="evidence" value="ECO:0007669"/>
    <property type="project" value="UniProtKB-KW"/>
</dbReference>
<dbReference type="PRINTS" id="PR01590">
    <property type="entry name" value="HTHFIS"/>
</dbReference>
<keyword evidence="1" id="KW-0547">Nucleotide-binding</keyword>
<dbReference type="eggNOG" id="COG1719">
    <property type="taxonomic scope" value="Bacteria"/>
</dbReference>
<reference evidence="7 8" key="2">
    <citation type="journal article" date="2009" name="BMC Microbiol.">
        <title>The genome sequence of Geobacter metallireducens: features of metabolism, physiology and regulation common and dissimilar to Geobacter sulfurreducens.</title>
        <authorList>
            <person name="Aklujkar M."/>
            <person name="Krushkal J."/>
            <person name="DiBartolo G."/>
            <person name="Lapidus A."/>
            <person name="Land M.L."/>
            <person name="Lovley D.R."/>
        </authorList>
    </citation>
    <scope>NUCLEOTIDE SEQUENCE [LARGE SCALE GENOMIC DNA]</scope>
    <source>
        <strain evidence="8">ATCC 53774 / DSM 7210 / GS-15</strain>
    </source>
</reference>
<dbReference type="KEGG" id="gme:Gmet_1542"/>
<evidence type="ECO:0000256" key="5">
    <source>
        <dbReference type="ARBA" id="ARBA00023163"/>
    </source>
</evidence>
<dbReference type="Gene3D" id="1.10.10.60">
    <property type="entry name" value="Homeodomain-like"/>
    <property type="match status" value="1"/>
</dbReference>
<dbReference type="PANTHER" id="PTHR32071:SF113">
    <property type="entry name" value="ALGINATE BIOSYNTHESIS TRANSCRIPTIONAL REGULATORY PROTEIN ALGB"/>
    <property type="match status" value="1"/>
</dbReference>
<dbReference type="InterPro" id="IPR025943">
    <property type="entry name" value="Sigma_54_int_dom_ATP-bd_2"/>
</dbReference>
<dbReference type="SMART" id="SM00382">
    <property type="entry name" value="AAA"/>
    <property type="match status" value="1"/>
</dbReference>
<dbReference type="SUPFAM" id="SSF46689">
    <property type="entry name" value="Homeodomain-like"/>
    <property type="match status" value="1"/>
</dbReference>
<dbReference type="InterPro" id="IPR058031">
    <property type="entry name" value="AAA_lid_NorR"/>
</dbReference>
<dbReference type="InterPro" id="IPR025944">
    <property type="entry name" value="Sigma_54_int_dom_CS"/>
</dbReference>
<dbReference type="PROSITE" id="PS00676">
    <property type="entry name" value="SIGMA54_INTERACT_2"/>
    <property type="match status" value="1"/>
</dbReference>
<dbReference type="InterPro" id="IPR002078">
    <property type="entry name" value="Sigma_54_int"/>
</dbReference>
<dbReference type="InterPro" id="IPR004096">
    <property type="entry name" value="V4R"/>
</dbReference>
<evidence type="ECO:0000259" key="6">
    <source>
        <dbReference type="PROSITE" id="PS50045"/>
    </source>
</evidence>
<dbReference type="GO" id="GO:0043565">
    <property type="term" value="F:sequence-specific DNA binding"/>
    <property type="evidence" value="ECO:0007669"/>
    <property type="project" value="InterPro"/>
</dbReference>
<dbReference type="PANTHER" id="PTHR32071">
    <property type="entry name" value="TRANSCRIPTIONAL REGULATORY PROTEIN"/>
    <property type="match status" value="1"/>
</dbReference>
<dbReference type="STRING" id="269799.Gmet_1542"/>
<evidence type="ECO:0000256" key="4">
    <source>
        <dbReference type="ARBA" id="ARBA00023125"/>
    </source>
</evidence>
<dbReference type="Gene3D" id="3.40.50.300">
    <property type="entry name" value="P-loop containing nucleotide triphosphate hydrolases"/>
    <property type="match status" value="1"/>
</dbReference>
<dbReference type="InterPro" id="IPR027417">
    <property type="entry name" value="P-loop_NTPase"/>
</dbReference>
<dbReference type="FunFam" id="3.40.50.300:FF:000006">
    <property type="entry name" value="DNA-binding transcriptional regulator NtrC"/>
    <property type="match status" value="1"/>
</dbReference>
<proteinExistence type="predicted"/>
<evidence type="ECO:0000256" key="1">
    <source>
        <dbReference type="ARBA" id="ARBA00022741"/>
    </source>
</evidence>
<keyword evidence="3" id="KW-0805">Transcription regulation</keyword>
<dbReference type="SMART" id="SM00989">
    <property type="entry name" value="V4R"/>
    <property type="match status" value="1"/>
</dbReference>
<dbReference type="SUPFAM" id="SSF52540">
    <property type="entry name" value="P-loop containing nucleoside triphosphate hydrolases"/>
    <property type="match status" value="1"/>
</dbReference>
<keyword evidence="8" id="KW-1185">Reference proteome</keyword>
<dbReference type="SUPFAM" id="SSF111126">
    <property type="entry name" value="Ligand-binding domain in the NO signalling and Golgi transport"/>
    <property type="match status" value="1"/>
</dbReference>
<dbReference type="eggNOG" id="COG2204">
    <property type="taxonomic scope" value="Bacteria"/>
</dbReference>
<dbReference type="EMBL" id="CP000148">
    <property type="protein sequence ID" value="ABB31776.1"/>
    <property type="molecule type" value="Genomic_DNA"/>
</dbReference>
<dbReference type="InterPro" id="IPR010523">
    <property type="entry name" value="XylR_N"/>
</dbReference>
<dbReference type="Pfam" id="PF00158">
    <property type="entry name" value="Sigma54_activat"/>
    <property type="match status" value="1"/>
</dbReference>
<reference evidence="7 8" key="1">
    <citation type="submission" date="2005-10" db="EMBL/GenBank/DDBJ databases">
        <title>Complete sequence of Geobacter metallireducens GS-15.</title>
        <authorList>
            <consortium name="US DOE Joint Genome Institute"/>
            <person name="Copeland A."/>
            <person name="Lucas S."/>
            <person name="Lapidus A."/>
            <person name="Barry K."/>
            <person name="Detter J.C."/>
            <person name="Glavina T."/>
            <person name="Hammon N."/>
            <person name="Israni S."/>
            <person name="Pitluck S."/>
            <person name="Di Bartolo G."/>
            <person name="Chain P."/>
            <person name="Schmutz J."/>
            <person name="Larimer F."/>
            <person name="Land M."/>
            <person name="Kyrpides N."/>
            <person name="Ivanova N."/>
            <person name="Richardson P."/>
        </authorList>
    </citation>
    <scope>NUCLEOTIDE SEQUENCE [LARGE SCALE GENOMIC DNA]</scope>
    <source>
        <strain evidence="8">ATCC 53774 / DSM 7210 / GS-15</strain>
    </source>
</reference>
<organism evidence="7 8">
    <name type="scientific">Geobacter metallireducens (strain ATCC 53774 / DSM 7210 / GS-15)</name>
    <dbReference type="NCBI Taxonomy" id="269799"/>
    <lineage>
        <taxon>Bacteria</taxon>
        <taxon>Pseudomonadati</taxon>
        <taxon>Thermodesulfobacteriota</taxon>
        <taxon>Desulfuromonadia</taxon>
        <taxon>Geobacterales</taxon>
        <taxon>Geobacteraceae</taxon>
        <taxon>Geobacter</taxon>
    </lineage>
</organism>
<keyword evidence="2" id="KW-0067">ATP-binding</keyword>
<dbReference type="CDD" id="cd00009">
    <property type="entry name" value="AAA"/>
    <property type="match status" value="1"/>
</dbReference>
<sequence>MKKRKLAKESSASTVVSDNLRSQLRFSSETGEIWLSEHRMLLVHADSHAKLRRELIETLGVGRARGVIMRIGYATGISDYELTHISRDRVTDNENFMAGPLLFTLEGNAKTTIPKLEIDRKAGTFYVEALLENSWESQAYLRHYGESTEGVCWYLQGYSSGYCSAFMGKQILCREVNCFAAGANHCYLVGKPVEEWDDSSDFSLMMNQESITDQLIGLQNQVVHLRSAMGEKKLPSDVLGNSPAFLAAYDLLTQAVDSQITVLLLGETGVGKEVFARTLHEKGARSKESFIAINCAAIPHDLVESELFGVEKGAFTGAHISRPGRFERADGGTLFLDEVGDLPLSAQAKLLRVLQEGEVERLGGTKTHKVNVRLVAATNIDLRNLVEVGKFRSDLYYRLNALQINIPSLRERKLDILLLAKHFLKKYSAINGKRLRGFSDKAKLALLAYQWPGNIRELQNVVERAVMLAPNGTHIHINHMFPSYKNDGLHEFALDVKGGLSADQEESGESFCDAILSGRITMEQANNMLANAAVEKAKGNLSAAARMLGLTRAQLAYRLEHQHDNAIVKSIRVRAKSRDSSNYPLK</sequence>
<dbReference type="AlphaFoldDB" id="Q39VE8"/>
<dbReference type="PROSITE" id="PS00675">
    <property type="entry name" value="SIGMA54_INTERACT_1"/>
    <property type="match status" value="1"/>
</dbReference>
<keyword evidence="5" id="KW-0804">Transcription</keyword>
<dbReference type="PROSITE" id="PS50045">
    <property type="entry name" value="SIGMA54_INTERACT_4"/>
    <property type="match status" value="1"/>
</dbReference>
<dbReference type="HOGENOM" id="CLU_000445_119_2_7"/>
<dbReference type="PROSITE" id="PS00688">
    <property type="entry name" value="SIGMA54_INTERACT_3"/>
    <property type="match status" value="1"/>
</dbReference>
<name>Q39VE8_GEOMG</name>
<dbReference type="InterPro" id="IPR002197">
    <property type="entry name" value="HTH_Fis"/>
</dbReference>
<dbReference type="Pfam" id="PF02830">
    <property type="entry name" value="V4R"/>
    <property type="match status" value="1"/>
</dbReference>
<evidence type="ECO:0000313" key="7">
    <source>
        <dbReference type="EMBL" id="ABB31776.1"/>
    </source>
</evidence>
<accession>Q39VE8</accession>
<dbReference type="InterPro" id="IPR025662">
    <property type="entry name" value="Sigma_54_int_dom_ATP-bd_1"/>
</dbReference>